<accession>A0AAW1CJT8</accession>
<feature type="region of interest" description="Disordered" evidence="1">
    <location>
        <begin position="46"/>
        <end position="72"/>
    </location>
</feature>
<feature type="region of interest" description="Disordered" evidence="1">
    <location>
        <begin position="276"/>
        <end position="336"/>
    </location>
</feature>
<feature type="region of interest" description="Disordered" evidence="1">
    <location>
        <begin position="107"/>
        <end position="133"/>
    </location>
</feature>
<dbReference type="AlphaFoldDB" id="A0AAW1CJT8"/>
<evidence type="ECO:0000256" key="1">
    <source>
        <dbReference type="SAM" id="MobiDB-lite"/>
    </source>
</evidence>
<comment type="caution">
    <text evidence="2">The sequence shown here is derived from an EMBL/GenBank/DDBJ whole genome shotgun (WGS) entry which is preliminary data.</text>
</comment>
<sequence length="522" mass="59422">MKPITFENIRRFVAGRKKKERAESSFKRSDSFKRISIRKNYLDRGGKATVLEKPTTTPQKKEPVQEKAPVQETVPVPDSLVIGYGQWIKCMRAEDYEHLKELTKAVAKEVPPTPPPRKKYSSPSADSSLEILKLDTSPVPVRRRFRKSPPAEERSDSGLSISLGRVWMDAPLAMANAPRSLELPRPSASVELDPTGRRIHHSLESALKERRDARPLSPTPLIMPNPSAICRTLSSTTQTTSTSKTISSRGSTELLSSSKDSGFSFSISIPRLSDLSPTSSGGGFFCKKKQQKPRTSSNRENYFKRTTNSNRKKKSNSTNNNNNRKKSSGSSVKSDMYQVIINRPPRCLKSLKLDPMIFVPPEKRKASNTMRKPVKLEVQEIRDYCSPRDDYDDEDEGLYECISEEDESDAYFPLEEEDEEEEELVNDDLFDDLLDDYDIEEEEELLMKPIRERSRPVRRRKSTKKNCKYVAKPSIHRAPSTLKRNKKLLKKTGISKINFSLNFRHIKFLLLSALLSICIGQF</sequence>
<protein>
    <submittedName>
        <fullName evidence="2">Uncharacterized protein</fullName>
    </submittedName>
</protein>
<feature type="region of interest" description="Disordered" evidence="1">
    <location>
        <begin position="205"/>
        <end position="260"/>
    </location>
</feature>
<evidence type="ECO:0000313" key="3">
    <source>
        <dbReference type="Proteomes" id="UP001461498"/>
    </source>
</evidence>
<dbReference type="EMBL" id="JAPXFL010000011">
    <property type="protein sequence ID" value="KAK9499213.1"/>
    <property type="molecule type" value="Genomic_DNA"/>
</dbReference>
<feature type="compositionally biased region" description="Basic and acidic residues" evidence="1">
    <location>
        <begin position="205"/>
        <end position="214"/>
    </location>
</feature>
<organism evidence="2 3">
    <name type="scientific">Rhynocoris fuscipes</name>
    <dbReference type="NCBI Taxonomy" id="488301"/>
    <lineage>
        <taxon>Eukaryota</taxon>
        <taxon>Metazoa</taxon>
        <taxon>Ecdysozoa</taxon>
        <taxon>Arthropoda</taxon>
        <taxon>Hexapoda</taxon>
        <taxon>Insecta</taxon>
        <taxon>Pterygota</taxon>
        <taxon>Neoptera</taxon>
        <taxon>Paraneoptera</taxon>
        <taxon>Hemiptera</taxon>
        <taxon>Heteroptera</taxon>
        <taxon>Panheteroptera</taxon>
        <taxon>Cimicomorpha</taxon>
        <taxon>Reduviidae</taxon>
        <taxon>Harpactorinae</taxon>
        <taxon>Harpactorini</taxon>
        <taxon>Rhynocoris</taxon>
    </lineage>
</organism>
<feature type="region of interest" description="Disordered" evidence="1">
    <location>
        <begin position="178"/>
        <end position="197"/>
    </location>
</feature>
<reference evidence="2 3" key="1">
    <citation type="submission" date="2022-12" db="EMBL/GenBank/DDBJ databases">
        <title>Chromosome-level genome assembly of true bugs.</title>
        <authorList>
            <person name="Ma L."/>
            <person name="Li H."/>
        </authorList>
    </citation>
    <scope>NUCLEOTIDE SEQUENCE [LARGE SCALE GENOMIC DNA]</scope>
    <source>
        <strain evidence="2">Lab_2022b</strain>
    </source>
</reference>
<proteinExistence type="predicted"/>
<dbReference type="Proteomes" id="UP001461498">
    <property type="component" value="Unassembled WGS sequence"/>
</dbReference>
<feature type="compositionally biased region" description="Low complexity" evidence="1">
    <location>
        <begin position="316"/>
        <end position="334"/>
    </location>
</feature>
<feature type="compositionally biased region" description="Low complexity" evidence="1">
    <location>
        <begin position="232"/>
        <end position="260"/>
    </location>
</feature>
<gene>
    <name evidence="2" type="ORF">O3M35_002292</name>
</gene>
<evidence type="ECO:0000313" key="2">
    <source>
        <dbReference type="EMBL" id="KAK9499213.1"/>
    </source>
</evidence>
<keyword evidence="3" id="KW-1185">Reference proteome</keyword>
<name>A0AAW1CJT8_9HEMI</name>